<dbReference type="GO" id="GO:0052381">
    <property type="term" value="F:tRNA dimethylallyltransferase activity"/>
    <property type="evidence" value="ECO:0007669"/>
    <property type="project" value="UniProtKB-UniRule"/>
</dbReference>
<dbReference type="AlphaFoldDB" id="R6C787"/>
<protein>
    <recommendedName>
        <fullName evidence="10">tRNA dimethylallyltransferase</fullName>
        <ecNumber evidence="10">2.5.1.75</ecNumber>
    </recommendedName>
    <alternativeName>
        <fullName evidence="10">Dimethylallyl diphosphate:tRNA dimethylallyltransferase</fullName>
        <shortName evidence="10">DMAPP:tRNA dimethylallyltransferase</shortName>
        <shortName evidence="10">DMATase</shortName>
    </alternativeName>
    <alternativeName>
        <fullName evidence="10">Isopentenyl-diphosphate:tRNA isopentenyltransferase</fullName>
        <shortName evidence="10">IPP transferase</shortName>
        <shortName evidence="10">IPPT</shortName>
        <shortName evidence="10">IPTase</shortName>
    </alternativeName>
</protein>
<evidence type="ECO:0000256" key="5">
    <source>
        <dbReference type="ARBA" id="ARBA00022694"/>
    </source>
</evidence>
<dbReference type="PANTHER" id="PTHR11088">
    <property type="entry name" value="TRNA DIMETHYLALLYLTRANSFERASE"/>
    <property type="match status" value="1"/>
</dbReference>
<dbReference type="HAMAP" id="MF_00185">
    <property type="entry name" value="IPP_trans"/>
    <property type="match status" value="1"/>
</dbReference>
<dbReference type="InterPro" id="IPR018022">
    <property type="entry name" value="IPT"/>
</dbReference>
<feature type="site" description="Interaction with substrate tRNA" evidence="10">
    <location>
        <position position="156"/>
    </location>
</feature>
<evidence type="ECO:0000256" key="1">
    <source>
        <dbReference type="ARBA" id="ARBA00001946"/>
    </source>
</evidence>
<feature type="site" description="Interaction with substrate tRNA" evidence="10">
    <location>
        <position position="134"/>
    </location>
</feature>
<dbReference type="InterPro" id="IPR039657">
    <property type="entry name" value="Dimethylallyltransferase"/>
</dbReference>
<evidence type="ECO:0000256" key="9">
    <source>
        <dbReference type="ARBA" id="ARBA00049563"/>
    </source>
</evidence>
<evidence type="ECO:0000256" key="11">
    <source>
        <dbReference type="RuleBase" id="RU003783"/>
    </source>
</evidence>
<comment type="similarity">
    <text evidence="3 10 13">Belongs to the IPP transferase family.</text>
</comment>
<accession>R6C787</accession>
<feature type="region of interest" description="Interaction with substrate tRNA" evidence="10">
    <location>
        <begin position="68"/>
        <end position="71"/>
    </location>
</feature>
<comment type="subunit">
    <text evidence="10">Monomer.</text>
</comment>
<comment type="catalytic activity">
    <reaction evidence="9 10 11">
        <text>adenosine(37) in tRNA + dimethylallyl diphosphate = N(6)-dimethylallyladenosine(37) in tRNA + diphosphate</text>
        <dbReference type="Rhea" id="RHEA:26482"/>
        <dbReference type="Rhea" id="RHEA-COMP:10162"/>
        <dbReference type="Rhea" id="RHEA-COMP:10375"/>
        <dbReference type="ChEBI" id="CHEBI:33019"/>
        <dbReference type="ChEBI" id="CHEBI:57623"/>
        <dbReference type="ChEBI" id="CHEBI:74411"/>
        <dbReference type="ChEBI" id="CHEBI:74415"/>
        <dbReference type="EC" id="2.5.1.75"/>
    </reaction>
</comment>
<name>R6C787_9BACT</name>
<organism evidence="14 15">
    <name type="scientific">Phocaeicola coprocola CAG:162</name>
    <dbReference type="NCBI Taxonomy" id="1263040"/>
    <lineage>
        <taxon>Bacteria</taxon>
        <taxon>Pseudomonadati</taxon>
        <taxon>Bacteroidota</taxon>
        <taxon>Bacteroidia</taxon>
        <taxon>Bacteroidales</taxon>
        <taxon>Bacteroidaceae</taxon>
        <taxon>Phocaeicola</taxon>
    </lineage>
</organism>
<dbReference type="Pfam" id="PF01715">
    <property type="entry name" value="IPPT"/>
    <property type="match status" value="1"/>
</dbReference>
<feature type="binding site" evidence="10">
    <location>
        <begin position="43"/>
        <end position="50"/>
    </location>
    <ligand>
        <name>ATP</name>
        <dbReference type="ChEBI" id="CHEBI:30616"/>
    </ligand>
</feature>
<evidence type="ECO:0000256" key="7">
    <source>
        <dbReference type="ARBA" id="ARBA00022840"/>
    </source>
</evidence>
<keyword evidence="4 10" id="KW-0808">Transferase</keyword>
<keyword evidence="7 10" id="KW-0067">ATP-binding</keyword>
<evidence type="ECO:0000256" key="2">
    <source>
        <dbReference type="ARBA" id="ARBA00003213"/>
    </source>
</evidence>
<evidence type="ECO:0000256" key="6">
    <source>
        <dbReference type="ARBA" id="ARBA00022741"/>
    </source>
</evidence>
<comment type="function">
    <text evidence="2 10 12">Catalyzes the transfer of a dimethylallyl group onto the adenine at position 37 in tRNAs that read codons beginning with uridine, leading to the formation of N6-(dimethylallyl)adenosine (i(6)A).</text>
</comment>
<dbReference type="PANTHER" id="PTHR11088:SF60">
    <property type="entry name" value="TRNA DIMETHYLALLYLTRANSFERASE"/>
    <property type="match status" value="1"/>
</dbReference>
<dbReference type="GO" id="GO:0006400">
    <property type="term" value="P:tRNA modification"/>
    <property type="evidence" value="ECO:0007669"/>
    <property type="project" value="TreeGrafter"/>
</dbReference>
<evidence type="ECO:0000256" key="13">
    <source>
        <dbReference type="RuleBase" id="RU003785"/>
    </source>
</evidence>
<evidence type="ECO:0000256" key="12">
    <source>
        <dbReference type="RuleBase" id="RU003784"/>
    </source>
</evidence>
<dbReference type="EC" id="2.5.1.75" evidence="10"/>
<reference evidence="14" key="1">
    <citation type="submission" date="2012-11" db="EMBL/GenBank/DDBJ databases">
        <title>Dependencies among metagenomic species, viruses, plasmids and units of genetic variation.</title>
        <authorList>
            <person name="Nielsen H.B."/>
            <person name="Almeida M."/>
            <person name="Juncker A.S."/>
            <person name="Rasmussen S."/>
            <person name="Li J."/>
            <person name="Sunagawa S."/>
            <person name="Plichta D."/>
            <person name="Gautier L."/>
            <person name="Le Chatelier E."/>
            <person name="Peletier E."/>
            <person name="Bonde I."/>
            <person name="Nielsen T."/>
            <person name="Manichanh C."/>
            <person name="Arumugam M."/>
            <person name="Batto J."/>
            <person name="Santos M.B.Q.D."/>
            <person name="Blom N."/>
            <person name="Borruel N."/>
            <person name="Burgdorf K.S."/>
            <person name="Boumezbeur F."/>
            <person name="Casellas F."/>
            <person name="Dore J."/>
            <person name="Guarner F."/>
            <person name="Hansen T."/>
            <person name="Hildebrand F."/>
            <person name="Kaas R.S."/>
            <person name="Kennedy S."/>
            <person name="Kristiansen K."/>
            <person name="Kultima J.R."/>
            <person name="Leonard P."/>
            <person name="Levenez F."/>
            <person name="Lund O."/>
            <person name="Moumen B."/>
            <person name="Le Paslier D."/>
            <person name="Pons N."/>
            <person name="Pedersen O."/>
            <person name="Prifti E."/>
            <person name="Qin J."/>
            <person name="Raes J."/>
            <person name="Tap J."/>
            <person name="Tims S."/>
            <person name="Ussery D.W."/>
            <person name="Yamada T."/>
            <person name="MetaHit consortium"/>
            <person name="Renault P."/>
            <person name="Sicheritz-Ponten T."/>
            <person name="Bork P."/>
            <person name="Wang J."/>
            <person name="Brunak S."/>
            <person name="Ehrlich S.D."/>
        </authorList>
    </citation>
    <scope>NUCLEOTIDE SEQUENCE [LARGE SCALE GENOMIC DNA]</scope>
</reference>
<feature type="binding site" evidence="10">
    <location>
        <begin position="45"/>
        <end position="50"/>
    </location>
    <ligand>
        <name>substrate</name>
    </ligand>
</feature>
<sequence length="333" mass="38703">MLFSSTRKGGKSRKTNNGYEIIPPFLVALKEYMNKPTLIVLTGPTGIGKTDLSLSIAEAYHTSIISADSRQLYADLKIGTAAPTPDQLARVPHYFVGTLQLTDYYSAAQYESEVLKKLNELFQEKSVVVLTGGSMMYVDAVCKGIDDIPTVDNDTRQLMLERYEQEGLERLCAELKLLDPEYYNIVDLKNPKRVIHALEICYMTGKTYTSFRTRTCKERPFNILKIGLKRDREELYDRINRRVDMMMEEGLLEEARKVYPYRNLNSLNTVGYKELFKYFDGEWELPFAIEKIKQNSRIYSRKQVTWFKRDTEIAWFHPDSTQEIMQYIEQHLA</sequence>
<dbReference type="GO" id="GO:0005524">
    <property type="term" value="F:ATP binding"/>
    <property type="evidence" value="ECO:0007669"/>
    <property type="project" value="UniProtKB-UniRule"/>
</dbReference>
<dbReference type="Gene3D" id="1.10.20.140">
    <property type="match status" value="1"/>
</dbReference>
<dbReference type="Gene3D" id="3.40.50.300">
    <property type="entry name" value="P-loop containing nucleotide triphosphate hydrolases"/>
    <property type="match status" value="1"/>
</dbReference>
<keyword evidence="8 10" id="KW-0460">Magnesium</keyword>
<dbReference type="SUPFAM" id="SSF52540">
    <property type="entry name" value="P-loop containing nucleoside triphosphate hydrolases"/>
    <property type="match status" value="2"/>
</dbReference>
<keyword evidence="6 10" id="KW-0547">Nucleotide-binding</keyword>
<evidence type="ECO:0000256" key="10">
    <source>
        <dbReference type="HAMAP-Rule" id="MF_00185"/>
    </source>
</evidence>
<dbReference type="NCBIfam" id="TIGR00174">
    <property type="entry name" value="miaA"/>
    <property type="match status" value="1"/>
</dbReference>
<keyword evidence="5 10" id="KW-0819">tRNA processing</keyword>
<evidence type="ECO:0000256" key="8">
    <source>
        <dbReference type="ARBA" id="ARBA00022842"/>
    </source>
</evidence>
<evidence type="ECO:0000313" key="15">
    <source>
        <dbReference type="Proteomes" id="UP000018362"/>
    </source>
</evidence>
<dbReference type="EMBL" id="CBCJ010000205">
    <property type="protein sequence ID" value="CDA72393.1"/>
    <property type="molecule type" value="Genomic_DNA"/>
</dbReference>
<comment type="caution">
    <text evidence="14">The sequence shown here is derived from an EMBL/GenBank/DDBJ whole genome shotgun (WGS) entry which is preliminary data.</text>
</comment>
<comment type="cofactor">
    <cofactor evidence="1 10">
        <name>Mg(2+)</name>
        <dbReference type="ChEBI" id="CHEBI:18420"/>
    </cofactor>
</comment>
<proteinExistence type="inferred from homology"/>
<evidence type="ECO:0000313" key="14">
    <source>
        <dbReference type="EMBL" id="CDA72393.1"/>
    </source>
</evidence>
<gene>
    <name evidence="10" type="primary">miaA</name>
    <name evidence="14" type="ORF">BN509_00529</name>
</gene>
<dbReference type="Proteomes" id="UP000018362">
    <property type="component" value="Unassembled WGS sequence"/>
</dbReference>
<comment type="caution">
    <text evidence="10">Lacks conserved residue(s) required for the propagation of feature annotation.</text>
</comment>
<dbReference type="InterPro" id="IPR027417">
    <property type="entry name" value="P-loop_NTPase"/>
</dbReference>
<evidence type="ECO:0000256" key="3">
    <source>
        <dbReference type="ARBA" id="ARBA00005842"/>
    </source>
</evidence>
<evidence type="ECO:0000256" key="4">
    <source>
        <dbReference type="ARBA" id="ARBA00022679"/>
    </source>
</evidence>